<dbReference type="Proteomes" id="UP001359559">
    <property type="component" value="Unassembled WGS sequence"/>
</dbReference>
<dbReference type="Pfam" id="PF00010">
    <property type="entry name" value="HLH"/>
    <property type="match status" value="1"/>
</dbReference>
<dbReference type="SMART" id="SM00353">
    <property type="entry name" value="HLH"/>
    <property type="match status" value="1"/>
</dbReference>
<evidence type="ECO:0000256" key="1">
    <source>
        <dbReference type="ARBA" id="ARBA00004123"/>
    </source>
</evidence>
<keyword evidence="4" id="KW-0238">DNA-binding</keyword>
<keyword evidence="2" id="KW-0217">Developmental protein</keyword>
<dbReference type="GO" id="GO:0005634">
    <property type="term" value="C:nucleus"/>
    <property type="evidence" value="ECO:0007669"/>
    <property type="project" value="UniProtKB-SubCell"/>
</dbReference>
<evidence type="ECO:0000256" key="2">
    <source>
        <dbReference type="ARBA" id="ARBA00022473"/>
    </source>
</evidence>
<evidence type="ECO:0000313" key="9">
    <source>
        <dbReference type="EMBL" id="KAK7318332.1"/>
    </source>
</evidence>
<dbReference type="AlphaFoldDB" id="A0AAN9Q1D5"/>
<dbReference type="InterPro" id="IPR054502">
    <property type="entry name" value="bHLH-TF_ACT-like_plant"/>
</dbReference>
<protein>
    <recommendedName>
        <fullName evidence="8">BHLH domain-containing protein</fullName>
    </recommendedName>
</protein>
<proteinExistence type="predicted"/>
<keyword evidence="6" id="KW-0539">Nucleus</keyword>
<dbReference type="GO" id="GO:0003700">
    <property type="term" value="F:DNA-binding transcription factor activity"/>
    <property type="evidence" value="ECO:0007669"/>
    <property type="project" value="TreeGrafter"/>
</dbReference>
<keyword evidence="10" id="KW-1185">Reference proteome</keyword>
<evidence type="ECO:0000256" key="4">
    <source>
        <dbReference type="ARBA" id="ARBA00023125"/>
    </source>
</evidence>
<evidence type="ECO:0000259" key="8">
    <source>
        <dbReference type="PROSITE" id="PS50888"/>
    </source>
</evidence>
<dbReference type="InterPro" id="IPR036638">
    <property type="entry name" value="HLH_DNA-bd_sf"/>
</dbReference>
<evidence type="ECO:0000313" key="10">
    <source>
        <dbReference type="Proteomes" id="UP001359559"/>
    </source>
</evidence>
<keyword evidence="3" id="KW-0805">Transcription regulation</keyword>
<dbReference type="Pfam" id="PF22754">
    <property type="entry name" value="bHLH-TF_ACT-like_plant"/>
    <property type="match status" value="1"/>
</dbReference>
<gene>
    <name evidence="9" type="ORF">RJT34_03031</name>
</gene>
<name>A0AAN9Q1D5_CLITE</name>
<reference evidence="9 10" key="1">
    <citation type="submission" date="2024-01" db="EMBL/GenBank/DDBJ databases">
        <title>The genomes of 5 underutilized Papilionoideae crops provide insights into root nodulation and disease resistance.</title>
        <authorList>
            <person name="Yuan L."/>
        </authorList>
    </citation>
    <scope>NUCLEOTIDE SEQUENCE [LARGE SCALE GENOMIC DNA]</scope>
    <source>
        <strain evidence="9">LY-2023</strain>
        <tissue evidence="9">Leaf</tissue>
    </source>
</reference>
<feature type="region of interest" description="Disordered" evidence="7">
    <location>
        <begin position="211"/>
        <end position="251"/>
    </location>
</feature>
<dbReference type="PANTHER" id="PTHR31945">
    <property type="entry name" value="TRANSCRIPTION FACTOR SCREAM2-RELATED"/>
    <property type="match status" value="1"/>
</dbReference>
<feature type="domain" description="BHLH" evidence="8">
    <location>
        <begin position="247"/>
        <end position="296"/>
    </location>
</feature>
<sequence length="427" mass="46933">MSTPKGETREEQNPASTTSWTTNSNANALSCLPSLYPYDINQEWHITNNTNQNQSDITTLFSPNFANNLLLQPLHTTMLSTIDPSQVHNFLTPRPTLSSPLSLTNPLDHAFHMGSEMGFPDPQASLPTMCIMPHQELGFSGFNNVINSDHEGNKCSNILKPLQSLPPSSGAQPTLFQKRAALRKNVAQAVGEGNNENKRKKIFCGDVGEGDDEDGSFDGSGLNSDSDEVIIENGSNGKKKKKNKKNGVPAKNLMAERRRRKKLNDRLYMLRSIVPNITKMDRASILGDAIQYLKELLQRISDLHNELESTTTATTPVASSLTPTLPGHRITNEELCLSTLPSPNAQPARVEVKLREGGGVNIQMLCGRKPGLLLSTMRTLDNLGLDIHQAVISYFNGFAMDIFQAQQCKDVDPEQIKALLIDSAGMR</sequence>
<evidence type="ECO:0000256" key="5">
    <source>
        <dbReference type="ARBA" id="ARBA00023163"/>
    </source>
</evidence>
<feature type="compositionally biased region" description="Basic and acidic residues" evidence="7">
    <location>
        <begin position="1"/>
        <end position="12"/>
    </location>
</feature>
<dbReference type="SUPFAM" id="SSF47459">
    <property type="entry name" value="HLH, helix-loop-helix DNA-binding domain"/>
    <property type="match status" value="1"/>
</dbReference>
<keyword evidence="5" id="KW-0804">Transcription</keyword>
<dbReference type="PANTHER" id="PTHR31945:SF147">
    <property type="entry name" value="TRANSCRIPTION FACTOR ICE1-LIKE"/>
    <property type="match status" value="1"/>
</dbReference>
<dbReference type="GO" id="GO:0043565">
    <property type="term" value="F:sequence-specific DNA binding"/>
    <property type="evidence" value="ECO:0007669"/>
    <property type="project" value="TreeGrafter"/>
</dbReference>
<dbReference type="FunFam" id="4.10.280.10:FF:000066">
    <property type="entry name" value="BHLH transcription factor"/>
    <property type="match status" value="1"/>
</dbReference>
<dbReference type="EMBL" id="JAYKXN010000001">
    <property type="protein sequence ID" value="KAK7318332.1"/>
    <property type="molecule type" value="Genomic_DNA"/>
</dbReference>
<dbReference type="CDD" id="cd04873">
    <property type="entry name" value="ACT_UUR-ACR-like"/>
    <property type="match status" value="1"/>
</dbReference>
<evidence type="ECO:0000256" key="7">
    <source>
        <dbReference type="SAM" id="MobiDB-lite"/>
    </source>
</evidence>
<evidence type="ECO:0000256" key="6">
    <source>
        <dbReference type="ARBA" id="ARBA00023242"/>
    </source>
</evidence>
<evidence type="ECO:0000256" key="3">
    <source>
        <dbReference type="ARBA" id="ARBA00023015"/>
    </source>
</evidence>
<dbReference type="PROSITE" id="PS50888">
    <property type="entry name" value="BHLH"/>
    <property type="match status" value="1"/>
</dbReference>
<comment type="subcellular location">
    <subcellularLocation>
        <location evidence="1">Nucleus</location>
    </subcellularLocation>
</comment>
<dbReference type="GO" id="GO:0046983">
    <property type="term" value="F:protein dimerization activity"/>
    <property type="evidence" value="ECO:0007669"/>
    <property type="project" value="InterPro"/>
</dbReference>
<dbReference type="CDD" id="cd11443">
    <property type="entry name" value="bHLH_AtAMS_like"/>
    <property type="match status" value="1"/>
</dbReference>
<organism evidence="9 10">
    <name type="scientific">Clitoria ternatea</name>
    <name type="common">Butterfly pea</name>
    <dbReference type="NCBI Taxonomy" id="43366"/>
    <lineage>
        <taxon>Eukaryota</taxon>
        <taxon>Viridiplantae</taxon>
        <taxon>Streptophyta</taxon>
        <taxon>Embryophyta</taxon>
        <taxon>Tracheophyta</taxon>
        <taxon>Spermatophyta</taxon>
        <taxon>Magnoliopsida</taxon>
        <taxon>eudicotyledons</taxon>
        <taxon>Gunneridae</taxon>
        <taxon>Pentapetalae</taxon>
        <taxon>rosids</taxon>
        <taxon>fabids</taxon>
        <taxon>Fabales</taxon>
        <taxon>Fabaceae</taxon>
        <taxon>Papilionoideae</taxon>
        <taxon>50 kb inversion clade</taxon>
        <taxon>NPAAA clade</taxon>
        <taxon>indigoferoid/millettioid clade</taxon>
        <taxon>Phaseoleae</taxon>
        <taxon>Clitoria</taxon>
    </lineage>
</organism>
<feature type="region of interest" description="Disordered" evidence="7">
    <location>
        <begin position="1"/>
        <end position="23"/>
    </location>
</feature>
<comment type="caution">
    <text evidence="9">The sequence shown here is derived from an EMBL/GenBank/DDBJ whole genome shotgun (WGS) entry which is preliminary data.</text>
</comment>
<dbReference type="InterPro" id="IPR051358">
    <property type="entry name" value="TF_AMS/ICE1/BHLH6-like"/>
</dbReference>
<dbReference type="Gene3D" id="4.10.280.10">
    <property type="entry name" value="Helix-loop-helix DNA-binding domain"/>
    <property type="match status" value="1"/>
</dbReference>
<accession>A0AAN9Q1D5</accession>
<dbReference type="InterPro" id="IPR011598">
    <property type="entry name" value="bHLH_dom"/>
</dbReference>